<reference evidence="1 2" key="1">
    <citation type="submission" date="2020-05" db="EMBL/GenBank/DDBJ databases">
        <title>Draft genome sequence of Desulfovibrio sp. strain HN2T.</title>
        <authorList>
            <person name="Ueno A."/>
            <person name="Tamazawa S."/>
            <person name="Tamamura S."/>
            <person name="Murakami T."/>
            <person name="Kiyama T."/>
            <person name="Inomata H."/>
            <person name="Amano Y."/>
            <person name="Miyakawa K."/>
            <person name="Tamaki H."/>
            <person name="Naganuma T."/>
            <person name="Kaneko K."/>
        </authorList>
    </citation>
    <scope>NUCLEOTIDE SEQUENCE [LARGE SCALE GENOMIC DNA]</scope>
    <source>
        <strain evidence="1 2">HN2</strain>
    </source>
</reference>
<gene>
    <name evidence="1" type="ORF">DSM101010T_07050</name>
</gene>
<keyword evidence="2" id="KW-1185">Reference proteome</keyword>
<evidence type="ECO:0008006" key="3">
    <source>
        <dbReference type="Google" id="ProtNLM"/>
    </source>
</evidence>
<name>A0A7J0BF59_9BACT</name>
<evidence type="ECO:0000313" key="1">
    <source>
        <dbReference type="EMBL" id="GFM32340.1"/>
    </source>
</evidence>
<accession>A0A7J0BF59</accession>
<comment type="caution">
    <text evidence="1">The sequence shown here is derived from an EMBL/GenBank/DDBJ whole genome shotgun (WGS) entry which is preliminary data.</text>
</comment>
<sequence length="260" mass="30429">MLWEHLWEDRHKVELLLNATVEDYGPYELVRSADMEQGRAVYELEHNRSLDLLWLPCSLEREQRLMPVYIYMGGRDMGHRVCLIREGDQPLFDNIRSLEDWKASGLVMGTGTHWADTEILEFNGIAVSKNSLDDALYDQLVTRRFSAFPRGIDQIASAMQRHGQNGRKLNITVEKRLLFVYPLREIIFVSRNNAQLKQRLEAGYNQLVKTGAWQKLFRKKRGKTPYKELQLKQRIVLPLKNPFLSKQALQTPMFDRDPLE</sequence>
<evidence type="ECO:0000313" key="2">
    <source>
        <dbReference type="Proteomes" id="UP000503840"/>
    </source>
</evidence>
<organism evidence="1 2">
    <name type="scientific">Desulfovibrio subterraneus</name>
    <dbReference type="NCBI Taxonomy" id="2718620"/>
    <lineage>
        <taxon>Bacteria</taxon>
        <taxon>Pseudomonadati</taxon>
        <taxon>Thermodesulfobacteriota</taxon>
        <taxon>Desulfovibrionia</taxon>
        <taxon>Desulfovibrionales</taxon>
        <taxon>Desulfovibrionaceae</taxon>
        <taxon>Desulfovibrio</taxon>
    </lineage>
</organism>
<dbReference type="Proteomes" id="UP000503840">
    <property type="component" value="Unassembled WGS sequence"/>
</dbReference>
<protein>
    <recommendedName>
        <fullName evidence="3">Solute-binding protein family 3/N-terminal domain-containing protein</fullName>
    </recommendedName>
</protein>
<dbReference type="EMBL" id="BLVO01000005">
    <property type="protein sequence ID" value="GFM32340.1"/>
    <property type="molecule type" value="Genomic_DNA"/>
</dbReference>
<proteinExistence type="predicted"/>
<dbReference type="SUPFAM" id="SSF53850">
    <property type="entry name" value="Periplasmic binding protein-like II"/>
    <property type="match status" value="1"/>
</dbReference>
<dbReference type="AlphaFoldDB" id="A0A7J0BF59"/>